<name>A0AA90TXZ6_9EURY</name>
<feature type="binding site" evidence="8">
    <location>
        <position position="163"/>
    </location>
    <ligand>
        <name>3-phosphoshikimate</name>
        <dbReference type="ChEBI" id="CHEBI:145989"/>
    </ligand>
</feature>
<dbReference type="Gene3D" id="3.65.10.10">
    <property type="entry name" value="Enolpyruvate transferase domain"/>
    <property type="match status" value="2"/>
</dbReference>
<evidence type="ECO:0000256" key="5">
    <source>
        <dbReference type="ARBA" id="ARBA00022679"/>
    </source>
</evidence>
<dbReference type="InterPro" id="IPR013792">
    <property type="entry name" value="RNA3'P_cycl/enolpyr_Trfase_a/b"/>
</dbReference>
<feature type="binding site" evidence="8">
    <location>
        <position position="25"/>
    </location>
    <ligand>
        <name>3-phosphoshikimate</name>
        <dbReference type="ChEBI" id="CHEBI:145989"/>
    </ligand>
</feature>
<feature type="binding site" evidence="8">
    <location>
        <position position="336"/>
    </location>
    <ligand>
        <name>3-phosphoshikimate</name>
        <dbReference type="ChEBI" id="CHEBI:145989"/>
    </ligand>
</feature>
<feature type="binding site" evidence="8">
    <location>
        <position position="118"/>
    </location>
    <ligand>
        <name>phosphoenolpyruvate</name>
        <dbReference type="ChEBI" id="CHEBI:58702"/>
    </ligand>
</feature>
<feature type="binding site" evidence="8">
    <location>
        <position position="21"/>
    </location>
    <ligand>
        <name>3-phosphoshikimate</name>
        <dbReference type="ChEBI" id="CHEBI:145989"/>
    </ligand>
</feature>
<feature type="binding site" evidence="8">
    <location>
        <position position="309"/>
    </location>
    <ligand>
        <name>3-phosphoshikimate</name>
        <dbReference type="ChEBI" id="CHEBI:145989"/>
    </ligand>
</feature>
<dbReference type="FunFam" id="3.65.10.10:FF:000012">
    <property type="entry name" value="Pentafunctional AROM polypeptide"/>
    <property type="match status" value="1"/>
</dbReference>
<comment type="subunit">
    <text evidence="8">Monomer.</text>
</comment>
<feature type="binding site" evidence="8">
    <location>
        <position position="165"/>
    </location>
    <ligand>
        <name>3-phosphoshikimate</name>
        <dbReference type="ChEBI" id="CHEBI:145989"/>
    </ligand>
</feature>
<dbReference type="Pfam" id="PF00275">
    <property type="entry name" value="EPSP_synthase"/>
    <property type="match status" value="1"/>
</dbReference>
<dbReference type="PANTHER" id="PTHR21090:SF5">
    <property type="entry name" value="PENTAFUNCTIONAL AROM POLYPEPTIDE"/>
    <property type="match status" value="1"/>
</dbReference>
<evidence type="ECO:0000256" key="1">
    <source>
        <dbReference type="ARBA" id="ARBA00004811"/>
    </source>
</evidence>
<evidence type="ECO:0000256" key="4">
    <source>
        <dbReference type="ARBA" id="ARBA00022605"/>
    </source>
</evidence>
<dbReference type="PROSITE" id="PS00104">
    <property type="entry name" value="EPSP_SYNTHASE_1"/>
    <property type="match status" value="1"/>
</dbReference>
<keyword evidence="4 8" id="KW-0028">Amino-acid biosynthesis</keyword>
<dbReference type="CDD" id="cd01556">
    <property type="entry name" value="EPSP_synthase"/>
    <property type="match status" value="1"/>
</dbReference>
<feature type="binding site" evidence="8">
    <location>
        <position position="20"/>
    </location>
    <ligand>
        <name>phosphoenolpyruvate</name>
        <dbReference type="ChEBI" id="CHEBI:58702"/>
    </ligand>
</feature>
<dbReference type="PROSITE" id="PS00885">
    <property type="entry name" value="EPSP_SYNTHASE_2"/>
    <property type="match status" value="1"/>
</dbReference>
<organism evidence="10 11">
    <name type="scientific">Methanococcoides alaskense</name>
    <dbReference type="NCBI Taxonomy" id="325778"/>
    <lineage>
        <taxon>Archaea</taxon>
        <taxon>Methanobacteriati</taxon>
        <taxon>Methanobacteriota</taxon>
        <taxon>Stenosarchaea group</taxon>
        <taxon>Methanomicrobia</taxon>
        <taxon>Methanosarcinales</taxon>
        <taxon>Methanosarcinaceae</taxon>
        <taxon>Methanococcoides</taxon>
    </lineage>
</organism>
<evidence type="ECO:0000256" key="2">
    <source>
        <dbReference type="ARBA" id="ARBA00009948"/>
    </source>
</evidence>
<dbReference type="EMBL" id="JAVDQI010000001">
    <property type="protein sequence ID" value="MDR6221754.1"/>
    <property type="molecule type" value="Genomic_DNA"/>
</dbReference>
<feature type="binding site" evidence="8">
    <location>
        <position position="164"/>
    </location>
    <ligand>
        <name>3-phosphoshikimate</name>
        <dbReference type="ChEBI" id="CHEBI:145989"/>
    </ligand>
</feature>
<comment type="similarity">
    <text evidence="2 8">Belongs to the EPSP synthase family.</text>
</comment>
<dbReference type="GO" id="GO:0005737">
    <property type="term" value="C:cytoplasm"/>
    <property type="evidence" value="ECO:0007669"/>
    <property type="project" value="UniProtKB-SubCell"/>
</dbReference>
<keyword evidence="5 8" id="KW-0808">Transferase</keyword>
<comment type="function">
    <text evidence="8">Catalyzes the transfer of the enolpyruvyl moiety of phosphoenolpyruvate (PEP) to the 5-hydroxyl of shikimate-3-phosphate (S3P) to produce enolpyruvyl shikimate-3-phosphate and inorganic phosphate.</text>
</comment>
<evidence type="ECO:0000313" key="11">
    <source>
        <dbReference type="Proteomes" id="UP001185015"/>
    </source>
</evidence>
<dbReference type="GO" id="GO:0009073">
    <property type="term" value="P:aromatic amino acid family biosynthetic process"/>
    <property type="evidence" value="ECO:0007669"/>
    <property type="project" value="UniProtKB-KW"/>
</dbReference>
<gene>
    <name evidence="8" type="primary">aroA</name>
    <name evidence="10" type="ORF">J2750_000186</name>
</gene>
<feature type="binding site" evidence="8">
    <location>
        <position position="165"/>
    </location>
    <ligand>
        <name>phosphoenolpyruvate</name>
        <dbReference type="ChEBI" id="CHEBI:58702"/>
    </ligand>
</feature>
<dbReference type="RefSeq" id="WP_270096419.1">
    <property type="nucleotide sequence ID" value="NZ_JAQFFK010000003.1"/>
</dbReference>
<feature type="binding site" evidence="8">
    <location>
        <position position="381"/>
    </location>
    <ligand>
        <name>phosphoenolpyruvate</name>
        <dbReference type="ChEBI" id="CHEBI:58702"/>
    </ligand>
</feature>
<dbReference type="AlphaFoldDB" id="A0AA90TXZ6"/>
<dbReference type="PANTHER" id="PTHR21090">
    <property type="entry name" value="AROM/DEHYDROQUINATE SYNTHASE"/>
    <property type="match status" value="1"/>
</dbReference>
<evidence type="ECO:0000256" key="3">
    <source>
        <dbReference type="ARBA" id="ARBA00022490"/>
    </source>
</evidence>
<feature type="binding site" evidence="8">
    <location>
        <position position="340"/>
    </location>
    <ligand>
        <name>phosphoenolpyruvate</name>
        <dbReference type="ChEBI" id="CHEBI:58702"/>
    </ligand>
</feature>
<dbReference type="EC" id="2.5.1.19" evidence="8"/>
<protein>
    <recommendedName>
        <fullName evidence="8">3-phosphoshikimate 1-carboxyvinyltransferase</fullName>
        <ecNumber evidence="8">2.5.1.19</ecNumber>
    </recommendedName>
    <alternativeName>
        <fullName evidence="8">5-enolpyruvylshikimate-3-phosphate synthase</fullName>
        <shortName evidence="8">EPSP synthase</shortName>
        <shortName evidence="8">EPSPS</shortName>
    </alternativeName>
</protein>
<dbReference type="InterPro" id="IPR001986">
    <property type="entry name" value="Enolpyruvate_Tfrase_dom"/>
</dbReference>
<feature type="binding site" evidence="8">
    <location>
        <position position="20"/>
    </location>
    <ligand>
        <name>3-phosphoshikimate</name>
        <dbReference type="ChEBI" id="CHEBI:145989"/>
    </ligand>
</feature>
<dbReference type="HAMAP" id="MF_00210">
    <property type="entry name" value="EPSP_synth"/>
    <property type="match status" value="1"/>
</dbReference>
<comment type="catalytic activity">
    <reaction evidence="7">
        <text>3-phosphoshikimate + phosphoenolpyruvate = 5-O-(1-carboxyvinyl)-3-phosphoshikimate + phosphate</text>
        <dbReference type="Rhea" id="RHEA:21256"/>
        <dbReference type="ChEBI" id="CHEBI:43474"/>
        <dbReference type="ChEBI" id="CHEBI:57701"/>
        <dbReference type="ChEBI" id="CHEBI:58702"/>
        <dbReference type="ChEBI" id="CHEBI:145989"/>
        <dbReference type="EC" id="2.5.1.19"/>
    </reaction>
    <physiologicalReaction direction="left-to-right" evidence="7">
        <dbReference type="Rhea" id="RHEA:21257"/>
    </physiologicalReaction>
</comment>
<sequence length="427" mass="45465">MKVTVGRSGVHGEIFAPPSKSYTHRAITVAALSKESIIHRPLISADTQSTIKACEMLGAYIEKDGDKLLISGVDGEPQTPDNVIDVGNSGTTLRFMTAVSALGQGTTVLTGDNSIRSRPNGPLLNVLNDLGVQSISTRGNGCAPIVVTGGLKGAIAKIDGSISSQFISALLLACPLTKNSTTLSIKGELKSRPYIDVTLDILEKAGVEIYLEDNQNLKFIIPGSQKYRLKEYTVPGDFSSASYLLAAAAMTDTKIKVNNLYPSMQGDVAIIDILKEMGANVYWNKEEGTVEVNGGKLHGITMDAGATPDLVPTVAVLGAVAEGETVITNAEHVRYKETDRLHAMAVELNKMGISTSEEKDKLTIKGGELKGADVHGWHDHRIVMSLTLAGMIAGDTTIDTAEAIFISYPNFFDSMRSIGADVILSEQ</sequence>
<evidence type="ECO:0000256" key="7">
    <source>
        <dbReference type="ARBA" id="ARBA00044633"/>
    </source>
</evidence>
<evidence type="ECO:0000313" key="10">
    <source>
        <dbReference type="EMBL" id="MDR6221754.1"/>
    </source>
</evidence>
<comment type="pathway">
    <text evidence="1">Metabolic intermediate biosynthesis; chorismate biosynthesis; chorismate from D-erythrose 4-phosphate and phosphoenolpyruvate: step 6/7.</text>
</comment>
<comment type="caution">
    <text evidence="10">The sequence shown here is derived from an EMBL/GenBank/DDBJ whole genome shotgun (WGS) entry which is preliminary data.</text>
</comment>
<evidence type="ECO:0000256" key="8">
    <source>
        <dbReference type="HAMAP-Rule" id="MF_00210"/>
    </source>
</evidence>
<comment type="subcellular location">
    <subcellularLocation>
        <location evidence="8">Cytoplasm</location>
    </subcellularLocation>
</comment>
<accession>A0AA90TXZ6</accession>
<dbReference type="GO" id="GO:0008652">
    <property type="term" value="P:amino acid biosynthetic process"/>
    <property type="evidence" value="ECO:0007669"/>
    <property type="project" value="UniProtKB-KW"/>
</dbReference>
<comment type="caution">
    <text evidence="8">Lacks conserved residue(s) required for the propagation of feature annotation.</text>
</comment>
<dbReference type="InterPro" id="IPR036968">
    <property type="entry name" value="Enolpyruvate_Tfrase_sf"/>
</dbReference>
<dbReference type="GO" id="GO:0003866">
    <property type="term" value="F:3-phosphoshikimate 1-carboxyvinyltransferase activity"/>
    <property type="evidence" value="ECO:0007669"/>
    <property type="project" value="UniProtKB-UniRule"/>
</dbReference>
<feature type="active site" description="Proton acceptor" evidence="8">
    <location>
        <position position="309"/>
    </location>
</feature>
<dbReference type="InterPro" id="IPR006264">
    <property type="entry name" value="EPSP_synthase"/>
</dbReference>
<feature type="binding site" evidence="8">
    <location>
        <position position="191"/>
    </location>
    <ligand>
        <name>3-phosphoshikimate</name>
        <dbReference type="ChEBI" id="CHEBI:145989"/>
    </ligand>
</feature>
<dbReference type="SUPFAM" id="SSF55205">
    <property type="entry name" value="EPT/RTPC-like"/>
    <property type="match status" value="1"/>
</dbReference>
<proteinExistence type="inferred from homology"/>
<evidence type="ECO:0000256" key="6">
    <source>
        <dbReference type="ARBA" id="ARBA00023141"/>
    </source>
</evidence>
<evidence type="ECO:0000259" key="9">
    <source>
        <dbReference type="Pfam" id="PF00275"/>
    </source>
</evidence>
<dbReference type="Proteomes" id="UP001185015">
    <property type="component" value="Unassembled WGS sequence"/>
</dbReference>
<dbReference type="PIRSF" id="PIRSF000505">
    <property type="entry name" value="EPSPS"/>
    <property type="match status" value="1"/>
</dbReference>
<feature type="domain" description="Enolpyruvate transferase" evidence="9">
    <location>
        <begin position="8"/>
        <end position="415"/>
    </location>
</feature>
<dbReference type="GO" id="GO:0009423">
    <property type="term" value="P:chorismate biosynthetic process"/>
    <property type="evidence" value="ECO:0007669"/>
    <property type="project" value="UniProtKB-UniRule"/>
</dbReference>
<keyword evidence="11" id="KW-1185">Reference proteome</keyword>
<keyword evidence="3 8" id="KW-0963">Cytoplasm</keyword>
<dbReference type="InterPro" id="IPR023193">
    <property type="entry name" value="EPSP_synthase_CS"/>
</dbReference>
<reference evidence="10 11" key="1">
    <citation type="submission" date="2023-07" db="EMBL/GenBank/DDBJ databases">
        <title>Genomic Encyclopedia of Type Strains, Phase IV (KMG-IV): sequencing the most valuable type-strain genomes for metagenomic binning, comparative biology and taxonomic classification.</title>
        <authorList>
            <person name="Goeker M."/>
        </authorList>
    </citation>
    <scope>NUCLEOTIDE SEQUENCE [LARGE SCALE GENOMIC DNA]</scope>
    <source>
        <strain evidence="10 11">DSM 17273</strain>
    </source>
</reference>
<keyword evidence="6 8" id="KW-0057">Aromatic amino acid biosynthesis</keyword>
<feature type="binding site" evidence="8">
    <location>
        <position position="90"/>
    </location>
    <ligand>
        <name>phosphoenolpyruvate</name>
        <dbReference type="ChEBI" id="CHEBI:58702"/>
    </ligand>
</feature>
<dbReference type="NCBIfam" id="TIGR01356">
    <property type="entry name" value="aroA"/>
    <property type="match status" value="1"/>
</dbReference>